<dbReference type="SUPFAM" id="SSF54001">
    <property type="entry name" value="Cysteine proteinases"/>
    <property type="match status" value="1"/>
</dbReference>
<name>A0A8S2U3P5_9BILA</name>
<dbReference type="EMBL" id="CAJOBA010057043">
    <property type="protein sequence ID" value="CAF4297149.1"/>
    <property type="molecule type" value="Genomic_DNA"/>
</dbReference>
<dbReference type="InterPro" id="IPR038765">
    <property type="entry name" value="Papain-like_cys_pep_sf"/>
</dbReference>
<gene>
    <name evidence="2" type="ORF">OVA965_LOCUS37297</name>
    <name evidence="3" type="ORF">TMI583_LOCUS38365</name>
</gene>
<feature type="region of interest" description="Disordered" evidence="1">
    <location>
        <begin position="1"/>
        <end position="24"/>
    </location>
</feature>
<dbReference type="CDD" id="cd02619">
    <property type="entry name" value="Peptidase_C1"/>
    <property type="match status" value="1"/>
</dbReference>
<dbReference type="AlphaFoldDB" id="A0A8S2U3P5"/>
<dbReference type="Proteomes" id="UP000682733">
    <property type="component" value="Unassembled WGS sequence"/>
</dbReference>
<protein>
    <submittedName>
        <fullName evidence="3">Uncharacterized protein</fullName>
    </submittedName>
</protein>
<dbReference type="Gene3D" id="3.90.70.10">
    <property type="entry name" value="Cysteine proteinases"/>
    <property type="match status" value="1"/>
</dbReference>
<dbReference type="EMBL" id="CAJNOK010034986">
    <property type="protein sequence ID" value="CAF1509190.1"/>
    <property type="molecule type" value="Genomic_DNA"/>
</dbReference>
<evidence type="ECO:0000256" key="1">
    <source>
        <dbReference type="SAM" id="MobiDB-lite"/>
    </source>
</evidence>
<dbReference type="Proteomes" id="UP000677228">
    <property type="component" value="Unassembled WGS sequence"/>
</dbReference>
<evidence type="ECO:0000313" key="3">
    <source>
        <dbReference type="EMBL" id="CAF4297149.1"/>
    </source>
</evidence>
<accession>A0A8S2U3P5</accession>
<organism evidence="3 4">
    <name type="scientific">Didymodactylos carnosus</name>
    <dbReference type="NCBI Taxonomy" id="1234261"/>
    <lineage>
        <taxon>Eukaryota</taxon>
        <taxon>Metazoa</taxon>
        <taxon>Spiralia</taxon>
        <taxon>Gnathifera</taxon>
        <taxon>Rotifera</taxon>
        <taxon>Eurotatoria</taxon>
        <taxon>Bdelloidea</taxon>
        <taxon>Philodinida</taxon>
        <taxon>Philodinidae</taxon>
        <taxon>Didymodactylos</taxon>
    </lineage>
</organism>
<comment type="caution">
    <text evidence="3">The sequence shown here is derived from an EMBL/GenBank/DDBJ whole genome shotgun (WGS) entry which is preliminary data.</text>
</comment>
<proteinExistence type="predicted"/>
<sequence>MHFHGSRSGSHLRYPQRRPPKLSAIPRSYVPDDESKYRLRPWVDLRPWMSSVEDQEAFEDCTAEAIAGALEYLLMRYHSEDLFVEFEGDVSRRFILWAGTKIINAKARLVDKKNNTWITEAIYGLVASGFCSEKLWPHTIEYPVPSKKAVAQAKRLTVVPLFIEPTLLSMKRCLNHDRPFLISFNIELLKRPDMIKINKSMAHHPEMLRHLSRLPPNASRKGLSWGPQRDRYHVVLVVGYDDRTELFCVRNSWSQWWVCIYLDPMT</sequence>
<evidence type="ECO:0000313" key="4">
    <source>
        <dbReference type="Proteomes" id="UP000682733"/>
    </source>
</evidence>
<reference evidence="3" key="1">
    <citation type="submission" date="2021-02" db="EMBL/GenBank/DDBJ databases">
        <authorList>
            <person name="Nowell W R."/>
        </authorList>
    </citation>
    <scope>NUCLEOTIDE SEQUENCE</scope>
</reference>
<evidence type="ECO:0000313" key="2">
    <source>
        <dbReference type="EMBL" id="CAF1509190.1"/>
    </source>
</evidence>